<feature type="domain" description="Thioredoxin" evidence="5">
    <location>
        <begin position="4"/>
        <end position="155"/>
    </location>
</feature>
<dbReference type="AlphaFoldDB" id="A0A6J7HI91"/>
<dbReference type="GO" id="GO:0017004">
    <property type="term" value="P:cytochrome complex assembly"/>
    <property type="evidence" value="ECO:0007669"/>
    <property type="project" value="UniProtKB-KW"/>
</dbReference>
<evidence type="ECO:0000259" key="5">
    <source>
        <dbReference type="PROSITE" id="PS51352"/>
    </source>
</evidence>
<name>A0A6J7HI91_9ZZZZ</name>
<evidence type="ECO:0000256" key="1">
    <source>
        <dbReference type="ARBA" id="ARBA00004196"/>
    </source>
</evidence>
<dbReference type="GO" id="GO:0016491">
    <property type="term" value="F:oxidoreductase activity"/>
    <property type="evidence" value="ECO:0007669"/>
    <property type="project" value="InterPro"/>
</dbReference>
<keyword evidence="2" id="KW-0201">Cytochrome c-type biogenesis</keyword>
<protein>
    <submittedName>
        <fullName evidence="6">Unannotated protein</fullName>
    </submittedName>
</protein>
<accession>A0A6J7HI91</accession>
<evidence type="ECO:0000313" key="6">
    <source>
        <dbReference type="EMBL" id="CAB4915950.1"/>
    </source>
</evidence>
<dbReference type="PANTHER" id="PTHR42852:SF6">
    <property type="entry name" value="THIOL:DISULFIDE INTERCHANGE PROTEIN DSBE"/>
    <property type="match status" value="1"/>
</dbReference>
<dbReference type="InterPro" id="IPR036249">
    <property type="entry name" value="Thioredoxin-like_sf"/>
</dbReference>
<comment type="subcellular location">
    <subcellularLocation>
        <location evidence="1">Cell envelope</location>
    </subcellularLocation>
</comment>
<dbReference type="InterPro" id="IPR013766">
    <property type="entry name" value="Thioredoxin_domain"/>
</dbReference>
<dbReference type="CDD" id="cd02966">
    <property type="entry name" value="TlpA_like_family"/>
    <property type="match status" value="1"/>
</dbReference>
<evidence type="ECO:0000256" key="2">
    <source>
        <dbReference type="ARBA" id="ARBA00022748"/>
    </source>
</evidence>
<dbReference type="InterPro" id="IPR050553">
    <property type="entry name" value="Thioredoxin_ResA/DsbE_sf"/>
</dbReference>
<evidence type="ECO:0000256" key="3">
    <source>
        <dbReference type="ARBA" id="ARBA00023157"/>
    </source>
</evidence>
<organism evidence="6">
    <name type="scientific">freshwater metagenome</name>
    <dbReference type="NCBI Taxonomy" id="449393"/>
    <lineage>
        <taxon>unclassified sequences</taxon>
        <taxon>metagenomes</taxon>
        <taxon>ecological metagenomes</taxon>
    </lineage>
</organism>
<dbReference type="InterPro" id="IPR013740">
    <property type="entry name" value="Redoxin"/>
</dbReference>
<proteinExistence type="predicted"/>
<keyword evidence="4" id="KW-0676">Redox-active center</keyword>
<dbReference type="EMBL" id="CAFBMK010000081">
    <property type="protein sequence ID" value="CAB4915950.1"/>
    <property type="molecule type" value="Genomic_DNA"/>
</dbReference>
<keyword evidence="3" id="KW-1015">Disulfide bond</keyword>
<dbReference type="SUPFAM" id="SSF52833">
    <property type="entry name" value="Thioredoxin-like"/>
    <property type="match status" value="1"/>
</dbReference>
<gene>
    <name evidence="6" type="ORF">UFOPK3564_01563</name>
</gene>
<evidence type="ECO:0000256" key="4">
    <source>
        <dbReference type="ARBA" id="ARBA00023284"/>
    </source>
</evidence>
<sequence>MQSAAARAPAPIRRLYRQHGQLLHLNGDAFVAKMKALQGHVVLINKWASWCAPCRREFTLLRRAAARYGDRVAFLGLNAADKAQNARRFLKTNPTIYPHVQDPDEQIAGAFQAGGVFPQTILVDATGDVTAIKAGEFTTDRQVDQFLRPHLTQNR</sequence>
<reference evidence="6" key="1">
    <citation type="submission" date="2020-05" db="EMBL/GenBank/DDBJ databases">
        <authorList>
            <person name="Chiriac C."/>
            <person name="Salcher M."/>
            <person name="Ghai R."/>
            <person name="Kavagutti S V."/>
        </authorList>
    </citation>
    <scope>NUCLEOTIDE SEQUENCE</scope>
</reference>
<dbReference type="Pfam" id="PF08534">
    <property type="entry name" value="Redoxin"/>
    <property type="match status" value="1"/>
</dbReference>
<dbReference type="PROSITE" id="PS51352">
    <property type="entry name" value="THIOREDOXIN_2"/>
    <property type="match status" value="1"/>
</dbReference>
<dbReference type="GO" id="GO:0030313">
    <property type="term" value="C:cell envelope"/>
    <property type="evidence" value="ECO:0007669"/>
    <property type="project" value="UniProtKB-SubCell"/>
</dbReference>
<dbReference type="PANTHER" id="PTHR42852">
    <property type="entry name" value="THIOL:DISULFIDE INTERCHANGE PROTEIN DSBE"/>
    <property type="match status" value="1"/>
</dbReference>
<dbReference type="Gene3D" id="3.40.30.10">
    <property type="entry name" value="Glutaredoxin"/>
    <property type="match status" value="1"/>
</dbReference>